<comment type="caution">
    <text evidence="2">The sequence shown here is derived from an EMBL/GenBank/DDBJ whole genome shotgun (WGS) entry which is preliminary data.</text>
</comment>
<dbReference type="Proteomes" id="UP000037729">
    <property type="component" value="Unassembled WGS sequence"/>
</dbReference>
<gene>
    <name evidence="2" type="ORF">AMS69_04155</name>
</gene>
<feature type="region of interest" description="Disordered" evidence="1">
    <location>
        <begin position="123"/>
        <end position="143"/>
    </location>
</feature>
<sequence length="250" mass="27282">MWRATLAVGIALLAGCSGFLPAGSTVDDSNRVTPAPVPTSSPDATVPVPTSDGVVDVDRLLERHERALSNRSFHRHVEQAGPQNTLDVWIDRQRGIQRVRQRFGPISDDVVLADGTLYTNVRDDPDTPYATTPATPNTSLAASPPGVDLLRRLLSNTAYRTVDSVQRNGRPVAVLAATNTVETPTAENESAVGRSRLYVDRQGVIRHVEHTEQRPERPDIDTTMTVTTDIARVPIPWWLEDSDPYSSGST</sequence>
<keyword evidence="3" id="KW-1185">Reference proteome</keyword>
<proteinExistence type="predicted"/>
<evidence type="ECO:0000313" key="2">
    <source>
        <dbReference type="EMBL" id="KOX95058.1"/>
    </source>
</evidence>
<protein>
    <submittedName>
        <fullName evidence="2">Uncharacterized protein</fullName>
    </submittedName>
</protein>
<dbReference type="PATRIC" id="fig|1705562.3.peg.1802"/>
<organism evidence="2 3">
    <name type="scientific">Haloarcula rubripromontorii</name>
    <dbReference type="NCBI Taxonomy" id="1705562"/>
    <lineage>
        <taxon>Archaea</taxon>
        <taxon>Methanobacteriati</taxon>
        <taxon>Methanobacteriota</taxon>
        <taxon>Stenosarchaea group</taxon>
        <taxon>Halobacteria</taxon>
        <taxon>Halobacteriales</taxon>
        <taxon>Haloarculaceae</taxon>
        <taxon>Haloarcula</taxon>
    </lineage>
</organism>
<name>A0A0M9ANE9_9EURY</name>
<accession>A0A0M9ANE9</accession>
<feature type="region of interest" description="Disordered" evidence="1">
    <location>
        <begin position="24"/>
        <end position="51"/>
    </location>
</feature>
<dbReference type="EMBL" id="LIUF01000001">
    <property type="protein sequence ID" value="KOX95058.1"/>
    <property type="molecule type" value="Genomic_DNA"/>
</dbReference>
<dbReference type="OrthoDB" id="221751at2157"/>
<dbReference type="RefSeq" id="WP_053966816.1">
    <property type="nucleotide sequence ID" value="NZ_LIUF01000001.1"/>
</dbReference>
<dbReference type="AlphaFoldDB" id="A0A0M9ANE9"/>
<feature type="compositionally biased region" description="Low complexity" evidence="1">
    <location>
        <begin position="127"/>
        <end position="136"/>
    </location>
</feature>
<dbReference type="PROSITE" id="PS51257">
    <property type="entry name" value="PROKAR_LIPOPROTEIN"/>
    <property type="match status" value="1"/>
</dbReference>
<evidence type="ECO:0000256" key="1">
    <source>
        <dbReference type="SAM" id="MobiDB-lite"/>
    </source>
</evidence>
<evidence type="ECO:0000313" key="3">
    <source>
        <dbReference type="Proteomes" id="UP000037729"/>
    </source>
</evidence>
<reference evidence="2 3" key="1">
    <citation type="submission" date="2015-08" db="EMBL/GenBank/DDBJ databases">
        <title>Genomes of Isolates from Cabo Rojo, PR.</title>
        <authorList>
            <person name="Sanchez-Nieves R.L."/>
            <person name="Montalvo-Rodriguez R."/>
        </authorList>
    </citation>
    <scope>NUCLEOTIDE SEQUENCE [LARGE SCALE GENOMIC DNA]</scope>
    <source>
        <strain evidence="2 3">SL3</strain>
    </source>
</reference>